<protein>
    <submittedName>
        <fullName evidence="1">Uncharacterized protein</fullName>
    </submittedName>
</protein>
<proteinExistence type="predicted"/>
<dbReference type="Proteomes" id="UP000634136">
    <property type="component" value="Unassembled WGS sequence"/>
</dbReference>
<reference evidence="1" key="1">
    <citation type="submission" date="2020-09" db="EMBL/GenBank/DDBJ databases">
        <title>Genome-Enabled Discovery of Anthraquinone Biosynthesis in Senna tora.</title>
        <authorList>
            <person name="Kang S.-H."/>
            <person name="Pandey R.P."/>
            <person name="Lee C.-M."/>
            <person name="Sim J.-S."/>
            <person name="Jeong J.-T."/>
            <person name="Choi B.-S."/>
            <person name="Jung M."/>
            <person name="Ginzburg D."/>
            <person name="Zhao K."/>
            <person name="Won S.Y."/>
            <person name="Oh T.-J."/>
            <person name="Yu Y."/>
            <person name="Kim N.-H."/>
            <person name="Lee O.R."/>
            <person name="Lee T.-H."/>
            <person name="Bashyal P."/>
            <person name="Kim T.-S."/>
            <person name="Lee W.-H."/>
            <person name="Kawkins C."/>
            <person name="Kim C.-K."/>
            <person name="Kim J.S."/>
            <person name="Ahn B.O."/>
            <person name="Rhee S.Y."/>
            <person name="Sohng J.K."/>
        </authorList>
    </citation>
    <scope>NUCLEOTIDE SEQUENCE</scope>
    <source>
        <tissue evidence="1">Leaf</tissue>
    </source>
</reference>
<gene>
    <name evidence="1" type="ORF">G2W53_037072</name>
</gene>
<evidence type="ECO:0000313" key="1">
    <source>
        <dbReference type="EMBL" id="KAF7810329.1"/>
    </source>
</evidence>
<organism evidence="1 2">
    <name type="scientific">Senna tora</name>
    <dbReference type="NCBI Taxonomy" id="362788"/>
    <lineage>
        <taxon>Eukaryota</taxon>
        <taxon>Viridiplantae</taxon>
        <taxon>Streptophyta</taxon>
        <taxon>Embryophyta</taxon>
        <taxon>Tracheophyta</taxon>
        <taxon>Spermatophyta</taxon>
        <taxon>Magnoliopsida</taxon>
        <taxon>eudicotyledons</taxon>
        <taxon>Gunneridae</taxon>
        <taxon>Pentapetalae</taxon>
        <taxon>rosids</taxon>
        <taxon>fabids</taxon>
        <taxon>Fabales</taxon>
        <taxon>Fabaceae</taxon>
        <taxon>Caesalpinioideae</taxon>
        <taxon>Cassia clade</taxon>
        <taxon>Senna</taxon>
    </lineage>
</organism>
<name>A0A834T5U3_9FABA</name>
<dbReference type="EMBL" id="JAAIUW010000011">
    <property type="protein sequence ID" value="KAF7810329.1"/>
    <property type="molecule type" value="Genomic_DNA"/>
</dbReference>
<accession>A0A834T5U3</accession>
<evidence type="ECO:0000313" key="2">
    <source>
        <dbReference type="Proteomes" id="UP000634136"/>
    </source>
</evidence>
<dbReference type="AlphaFoldDB" id="A0A834T5U3"/>
<sequence>MGEYFFSELNFLKIIPFNHPRLDIYYSRIEKAVAIKHSSSLSHDLRLTLQSRCLTSLQLGHPETFHIRNPNHQFHPSINASLCASKFLFSSLTKTMASTAIIKRKGSDTSSAITKRPKLFLDNLAKGRFESDFRTRGICAPREVNFEFFAKEPELNIF</sequence>
<comment type="caution">
    <text evidence="1">The sequence shown here is derived from an EMBL/GenBank/DDBJ whole genome shotgun (WGS) entry which is preliminary data.</text>
</comment>
<keyword evidence="2" id="KW-1185">Reference proteome</keyword>